<dbReference type="Proteomes" id="UP000537592">
    <property type="component" value="Unassembled WGS sequence"/>
</dbReference>
<gene>
    <name evidence="1" type="ORF">FHS81_002155</name>
</gene>
<sequence length="70" mass="7877">MSDPNAPSYAQPTKDKARRLSLTHAVELVTSRRDAAAIVRRDHPKRVRRALLNSEIVGDRLAERLARTTT</sequence>
<keyword evidence="2" id="KW-1185">Reference proteome</keyword>
<organism evidence="1 2">
    <name type="scientific">Pseudochelatococcus contaminans</name>
    <dbReference type="NCBI Taxonomy" id="1538103"/>
    <lineage>
        <taxon>Bacteria</taxon>
        <taxon>Pseudomonadati</taxon>
        <taxon>Pseudomonadota</taxon>
        <taxon>Alphaproteobacteria</taxon>
        <taxon>Hyphomicrobiales</taxon>
        <taxon>Chelatococcaceae</taxon>
        <taxon>Pseudochelatococcus</taxon>
    </lineage>
</organism>
<comment type="caution">
    <text evidence="1">The sequence shown here is derived from an EMBL/GenBank/DDBJ whole genome shotgun (WGS) entry which is preliminary data.</text>
</comment>
<protein>
    <submittedName>
        <fullName evidence="1">Uncharacterized protein</fullName>
    </submittedName>
</protein>
<accession>A0A7W6EHV1</accession>
<name>A0A7W6EHV1_9HYPH</name>
<proteinExistence type="predicted"/>
<evidence type="ECO:0000313" key="1">
    <source>
        <dbReference type="EMBL" id="MBB3810067.1"/>
    </source>
</evidence>
<dbReference type="EMBL" id="JACICC010000004">
    <property type="protein sequence ID" value="MBB3810067.1"/>
    <property type="molecule type" value="Genomic_DNA"/>
</dbReference>
<evidence type="ECO:0000313" key="2">
    <source>
        <dbReference type="Proteomes" id="UP000537592"/>
    </source>
</evidence>
<reference evidence="1 2" key="1">
    <citation type="submission" date="2020-08" db="EMBL/GenBank/DDBJ databases">
        <title>Genomic Encyclopedia of Type Strains, Phase IV (KMG-IV): sequencing the most valuable type-strain genomes for metagenomic binning, comparative biology and taxonomic classification.</title>
        <authorList>
            <person name="Goeker M."/>
        </authorList>
    </citation>
    <scope>NUCLEOTIDE SEQUENCE [LARGE SCALE GENOMIC DNA]</scope>
    <source>
        <strain evidence="1 2">DSM 28760</strain>
    </source>
</reference>
<dbReference type="AlphaFoldDB" id="A0A7W6EHV1"/>
<dbReference type="RefSeq" id="WP_183752725.1">
    <property type="nucleotide sequence ID" value="NZ_JACICC010000004.1"/>
</dbReference>